<protein>
    <submittedName>
        <fullName evidence="1">Uncharacterized protein</fullName>
    </submittedName>
</protein>
<proteinExistence type="predicted"/>
<dbReference type="EMBL" id="JACGWO010000010">
    <property type="protein sequence ID" value="KAK4417455.1"/>
    <property type="molecule type" value="Genomic_DNA"/>
</dbReference>
<sequence length="155" mass="16921">MSLAAALRIQAQIHNSSRLFFKNNKPFTITTSTQTPLSRAPLSKAYSHAAVASSPPKFAASLLLLCGRRLDLPLHRRCSAVAAQIRRVASSPPRFVALRCRRSDPPRLCRRSPAAHAIVVGINIPNSSLEDALFSLLHCFLFIVCVCVTCEGERG</sequence>
<reference evidence="1" key="1">
    <citation type="submission" date="2020-06" db="EMBL/GenBank/DDBJ databases">
        <authorList>
            <person name="Li T."/>
            <person name="Hu X."/>
            <person name="Zhang T."/>
            <person name="Song X."/>
            <person name="Zhang H."/>
            <person name="Dai N."/>
            <person name="Sheng W."/>
            <person name="Hou X."/>
            <person name="Wei L."/>
        </authorList>
    </citation>
    <scope>NUCLEOTIDE SEQUENCE</scope>
    <source>
        <strain evidence="1">3651</strain>
        <tissue evidence="1">Leaf</tissue>
    </source>
</reference>
<name>A0AAE2CCX0_9LAMI</name>
<reference evidence="1" key="2">
    <citation type="journal article" date="2024" name="Plant">
        <title>Genomic evolution and insights into agronomic trait innovations of Sesamum species.</title>
        <authorList>
            <person name="Miao H."/>
            <person name="Wang L."/>
            <person name="Qu L."/>
            <person name="Liu H."/>
            <person name="Sun Y."/>
            <person name="Le M."/>
            <person name="Wang Q."/>
            <person name="Wei S."/>
            <person name="Zheng Y."/>
            <person name="Lin W."/>
            <person name="Duan Y."/>
            <person name="Cao H."/>
            <person name="Xiong S."/>
            <person name="Wang X."/>
            <person name="Wei L."/>
            <person name="Li C."/>
            <person name="Ma Q."/>
            <person name="Ju M."/>
            <person name="Zhao R."/>
            <person name="Li G."/>
            <person name="Mu C."/>
            <person name="Tian Q."/>
            <person name="Mei H."/>
            <person name="Zhang T."/>
            <person name="Gao T."/>
            <person name="Zhang H."/>
        </authorList>
    </citation>
    <scope>NUCLEOTIDE SEQUENCE</scope>
    <source>
        <strain evidence="1">3651</strain>
    </source>
</reference>
<evidence type="ECO:0000313" key="2">
    <source>
        <dbReference type="Proteomes" id="UP001293254"/>
    </source>
</evidence>
<evidence type="ECO:0000313" key="1">
    <source>
        <dbReference type="EMBL" id="KAK4417455.1"/>
    </source>
</evidence>
<dbReference type="AlphaFoldDB" id="A0AAE2CCX0"/>
<organism evidence="1 2">
    <name type="scientific">Sesamum alatum</name>
    <dbReference type="NCBI Taxonomy" id="300844"/>
    <lineage>
        <taxon>Eukaryota</taxon>
        <taxon>Viridiplantae</taxon>
        <taxon>Streptophyta</taxon>
        <taxon>Embryophyta</taxon>
        <taxon>Tracheophyta</taxon>
        <taxon>Spermatophyta</taxon>
        <taxon>Magnoliopsida</taxon>
        <taxon>eudicotyledons</taxon>
        <taxon>Gunneridae</taxon>
        <taxon>Pentapetalae</taxon>
        <taxon>asterids</taxon>
        <taxon>lamiids</taxon>
        <taxon>Lamiales</taxon>
        <taxon>Pedaliaceae</taxon>
        <taxon>Sesamum</taxon>
    </lineage>
</organism>
<dbReference type="Proteomes" id="UP001293254">
    <property type="component" value="Unassembled WGS sequence"/>
</dbReference>
<accession>A0AAE2CCX0</accession>
<keyword evidence="2" id="KW-1185">Reference proteome</keyword>
<gene>
    <name evidence="1" type="ORF">Salat_2571100</name>
</gene>
<comment type="caution">
    <text evidence="1">The sequence shown here is derived from an EMBL/GenBank/DDBJ whole genome shotgun (WGS) entry which is preliminary data.</text>
</comment>